<evidence type="ECO:0000256" key="6">
    <source>
        <dbReference type="SAM" id="Phobius"/>
    </source>
</evidence>
<organism evidence="8 9">
    <name type="scientific">Zemynaea arenosa</name>
    <dbReference type="NCBI Taxonomy" id="2561931"/>
    <lineage>
        <taxon>Bacteria</taxon>
        <taxon>Pseudomonadati</taxon>
        <taxon>Pseudomonadota</taxon>
        <taxon>Betaproteobacteria</taxon>
        <taxon>Burkholderiales</taxon>
        <taxon>Oxalobacteraceae</taxon>
        <taxon>Telluria group</taxon>
        <taxon>Zemynaea</taxon>
    </lineage>
</organism>
<evidence type="ECO:0000256" key="1">
    <source>
        <dbReference type="ARBA" id="ARBA00004141"/>
    </source>
</evidence>
<dbReference type="GO" id="GO:0022857">
    <property type="term" value="F:transmembrane transporter activity"/>
    <property type="evidence" value="ECO:0007669"/>
    <property type="project" value="InterPro"/>
</dbReference>
<feature type="transmembrane region" description="Helical" evidence="6">
    <location>
        <begin position="355"/>
        <end position="372"/>
    </location>
</feature>
<keyword evidence="9" id="KW-1185">Reference proteome</keyword>
<gene>
    <name evidence="8" type="ORF">E4L96_09835</name>
</gene>
<keyword evidence="5 6" id="KW-0472">Membrane</keyword>
<feature type="transmembrane region" description="Helical" evidence="6">
    <location>
        <begin position="15"/>
        <end position="34"/>
    </location>
</feature>
<feature type="transmembrane region" description="Helical" evidence="6">
    <location>
        <begin position="401"/>
        <end position="420"/>
    </location>
</feature>
<feature type="transmembrane region" description="Helical" evidence="6">
    <location>
        <begin position="265"/>
        <end position="290"/>
    </location>
</feature>
<dbReference type="InterPro" id="IPR020846">
    <property type="entry name" value="MFS_dom"/>
</dbReference>
<dbReference type="GO" id="GO:0016020">
    <property type="term" value="C:membrane"/>
    <property type="evidence" value="ECO:0007669"/>
    <property type="project" value="UniProtKB-SubCell"/>
</dbReference>
<comment type="subcellular location">
    <subcellularLocation>
        <location evidence="1">Membrane</location>
        <topology evidence="1">Multi-pass membrane protein</topology>
    </subcellularLocation>
</comment>
<dbReference type="EMBL" id="SPVF01000128">
    <property type="protein sequence ID" value="TFW20794.1"/>
    <property type="molecule type" value="Genomic_DNA"/>
</dbReference>
<evidence type="ECO:0000256" key="2">
    <source>
        <dbReference type="ARBA" id="ARBA00022448"/>
    </source>
</evidence>
<feature type="transmembrane region" description="Helical" evidence="6">
    <location>
        <begin position="226"/>
        <end position="244"/>
    </location>
</feature>
<dbReference type="SUPFAM" id="SSF103473">
    <property type="entry name" value="MFS general substrate transporter"/>
    <property type="match status" value="1"/>
</dbReference>
<evidence type="ECO:0000256" key="4">
    <source>
        <dbReference type="ARBA" id="ARBA00022989"/>
    </source>
</evidence>
<evidence type="ECO:0000256" key="3">
    <source>
        <dbReference type="ARBA" id="ARBA00022692"/>
    </source>
</evidence>
<keyword evidence="2" id="KW-0813">Transport</keyword>
<dbReference type="Proteomes" id="UP000298438">
    <property type="component" value="Unassembled WGS sequence"/>
</dbReference>
<sequence length="458" mass="46965">MSSSHPDGLPTPRRYVAMAAIVAGIALAVLDGAIANVALPTISQALGVSPARSVWVVTSYQMALVMALLPCAAIGESLGFRRVFMGGVLVFTLASAACAFAPTLNVLIVARFFQGLGGAAVMAPIAGLIRQTYPMRQLGTAIGYNALTVALSGAAGPTLGAAILSVASWPWLFVVNLPVGALVLLASRALPQAPVSKREIDVVSVVLNCLLFGPLVIGVDLLISDPLLGCGLLAVAVASLVLLVKRELPLPAPLIPLDLLRRPAIRVSALASVSCFTGQMASYVALPFYLQHALGLSAFQTGLYMTAWPLTVALAAPFAGRLSDRFSTAWLCAFGGICLGVGLALLAAWPFGHNMLPFVIFAMICGLGFGMFQTPNNRNLLLSAPRERSGAAGGLQSTARLVGQTAGAIIVALLLTVLPTDSAPRVSLGIASVLAIVAGLISMRRAGAAQAPGTTAGA</sequence>
<feature type="transmembrane region" description="Helical" evidence="6">
    <location>
        <begin position="141"/>
        <end position="163"/>
    </location>
</feature>
<feature type="transmembrane region" description="Helical" evidence="6">
    <location>
        <begin position="169"/>
        <end position="190"/>
    </location>
</feature>
<comment type="caution">
    <text evidence="8">The sequence shown here is derived from an EMBL/GenBank/DDBJ whole genome shotgun (WGS) entry which is preliminary data.</text>
</comment>
<feature type="transmembrane region" description="Helical" evidence="6">
    <location>
        <begin position="83"/>
        <end position="102"/>
    </location>
</feature>
<dbReference type="PRINTS" id="PR01036">
    <property type="entry name" value="TCRTETB"/>
</dbReference>
<dbReference type="AlphaFoldDB" id="A0A4Y9SDG3"/>
<feature type="transmembrane region" description="Helical" evidence="6">
    <location>
        <begin position="329"/>
        <end position="349"/>
    </location>
</feature>
<feature type="transmembrane region" description="Helical" evidence="6">
    <location>
        <begin position="426"/>
        <end position="443"/>
    </location>
</feature>
<feature type="transmembrane region" description="Helical" evidence="6">
    <location>
        <begin position="54"/>
        <end position="74"/>
    </location>
</feature>
<reference evidence="8 9" key="1">
    <citation type="submission" date="2019-03" db="EMBL/GenBank/DDBJ databases">
        <title>Draft Genome Sequence of Massilia arenosa sp. nov., a Novel Massilia Species Isolated from a Sandy-loam Maize Soil.</title>
        <authorList>
            <person name="Raths R."/>
            <person name="Peta V."/>
            <person name="Bucking H."/>
        </authorList>
    </citation>
    <scope>NUCLEOTIDE SEQUENCE [LARGE SCALE GENOMIC DNA]</scope>
    <source>
        <strain evidence="8 9">MC02</strain>
    </source>
</reference>
<dbReference type="Pfam" id="PF07690">
    <property type="entry name" value="MFS_1"/>
    <property type="match status" value="2"/>
</dbReference>
<feature type="transmembrane region" description="Helical" evidence="6">
    <location>
        <begin position="202"/>
        <end position="220"/>
    </location>
</feature>
<keyword evidence="4 6" id="KW-1133">Transmembrane helix</keyword>
<dbReference type="PROSITE" id="PS50850">
    <property type="entry name" value="MFS"/>
    <property type="match status" value="1"/>
</dbReference>
<evidence type="ECO:0000259" key="7">
    <source>
        <dbReference type="PROSITE" id="PS50850"/>
    </source>
</evidence>
<feature type="transmembrane region" description="Helical" evidence="6">
    <location>
        <begin position="108"/>
        <end position="129"/>
    </location>
</feature>
<dbReference type="PANTHER" id="PTHR42718:SF9">
    <property type="entry name" value="MAJOR FACILITATOR SUPERFAMILY MULTIDRUG TRANSPORTER MFSC"/>
    <property type="match status" value="1"/>
</dbReference>
<keyword evidence="3 6" id="KW-0812">Transmembrane</keyword>
<dbReference type="InterPro" id="IPR011701">
    <property type="entry name" value="MFS"/>
</dbReference>
<protein>
    <submittedName>
        <fullName evidence="8">MFS transporter</fullName>
    </submittedName>
</protein>
<dbReference type="RefSeq" id="WP_135207038.1">
    <property type="nucleotide sequence ID" value="NZ_SPVF01000128.1"/>
</dbReference>
<accession>A0A4Y9SDG3</accession>
<dbReference type="Gene3D" id="1.20.1250.20">
    <property type="entry name" value="MFS general substrate transporter like domains"/>
    <property type="match status" value="1"/>
</dbReference>
<evidence type="ECO:0000313" key="9">
    <source>
        <dbReference type="Proteomes" id="UP000298438"/>
    </source>
</evidence>
<dbReference type="InterPro" id="IPR036259">
    <property type="entry name" value="MFS_trans_sf"/>
</dbReference>
<dbReference type="OrthoDB" id="9807274at2"/>
<feature type="domain" description="Major facilitator superfamily (MFS) profile" evidence="7">
    <location>
        <begin position="17"/>
        <end position="450"/>
    </location>
</feature>
<evidence type="ECO:0000256" key="5">
    <source>
        <dbReference type="ARBA" id="ARBA00023136"/>
    </source>
</evidence>
<proteinExistence type="predicted"/>
<dbReference type="CDD" id="cd17321">
    <property type="entry name" value="MFS_MMR_MDR_like"/>
    <property type="match status" value="1"/>
</dbReference>
<name>A0A4Y9SDG3_9BURK</name>
<dbReference type="Gene3D" id="1.20.1720.10">
    <property type="entry name" value="Multidrug resistance protein D"/>
    <property type="match status" value="1"/>
</dbReference>
<dbReference type="PANTHER" id="PTHR42718">
    <property type="entry name" value="MAJOR FACILITATOR SUPERFAMILY MULTIDRUG TRANSPORTER MFSC"/>
    <property type="match status" value="1"/>
</dbReference>
<evidence type="ECO:0000313" key="8">
    <source>
        <dbReference type="EMBL" id="TFW20794.1"/>
    </source>
</evidence>
<feature type="transmembrane region" description="Helical" evidence="6">
    <location>
        <begin position="302"/>
        <end position="322"/>
    </location>
</feature>